<sequence>MSATESSEIMLTPFQFQECTNVSQTFEQMSGKIKLTEDDEFFRGLVERARYYEQFEDRKSKITYSSINVQSEIGVY</sequence>
<dbReference type="AlphaFoldDB" id="A0AAE4SDS3"/>
<proteinExistence type="predicted"/>
<dbReference type="Proteomes" id="UP001271789">
    <property type="component" value="Unassembled WGS sequence"/>
</dbReference>
<reference evidence="1" key="1">
    <citation type="submission" date="2023-06" db="EMBL/GenBank/DDBJ databases">
        <title>Genome sequence of Methanosarcinaceae archaeon Ag5.</title>
        <authorList>
            <person name="Protasov E."/>
            <person name="Platt K."/>
            <person name="Poehlein A."/>
            <person name="Daniel R."/>
            <person name="Brune A."/>
        </authorList>
    </citation>
    <scope>NUCLEOTIDE SEQUENCE</scope>
    <source>
        <strain evidence="1">Ag5</strain>
    </source>
</reference>
<dbReference type="EMBL" id="JAWDKD010000014">
    <property type="protein sequence ID" value="MDV0446888.1"/>
    <property type="molecule type" value="Genomic_DNA"/>
</dbReference>
<name>A0AAE4SDS3_9EURY</name>
<evidence type="ECO:0000313" key="1">
    <source>
        <dbReference type="EMBL" id="MDV0446888.1"/>
    </source>
</evidence>
<keyword evidence="2" id="KW-1185">Reference proteome</keyword>
<gene>
    <name evidence="1" type="ORF">MsAg5_07510</name>
</gene>
<dbReference type="RefSeq" id="WP_338099302.1">
    <property type="nucleotide sequence ID" value="NZ_JAWDKD010000014.1"/>
</dbReference>
<comment type="caution">
    <text evidence="1">The sequence shown here is derived from an EMBL/GenBank/DDBJ whole genome shotgun (WGS) entry which is preliminary data.</text>
</comment>
<protein>
    <submittedName>
        <fullName evidence="1">Uncharacterized protein</fullName>
    </submittedName>
</protein>
<organism evidence="1 2">
    <name type="scientific">Methanolapillus africanus</name>
    <dbReference type="NCBI Taxonomy" id="3028297"/>
    <lineage>
        <taxon>Archaea</taxon>
        <taxon>Methanobacteriati</taxon>
        <taxon>Methanobacteriota</taxon>
        <taxon>Stenosarchaea group</taxon>
        <taxon>Methanomicrobia</taxon>
        <taxon>Methanosarcinales</taxon>
        <taxon>Methanosarcinaceae</taxon>
        <taxon>Methanolapillus</taxon>
    </lineage>
</organism>
<accession>A0AAE4SDS3</accession>
<evidence type="ECO:0000313" key="2">
    <source>
        <dbReference type="Proteomes" id="UP001271789"/>
    </source>
</evidence>